<sequence>EPISRRLVQFQERGLPGTHLSGFYCGHRYKLPLQAVPASSFFLVSYTMVC</sequence>
<dbReference type="EMBL" id="CP045897">
    <property type="protein sequence ID" value="QQP51552.1"/>
    <property type="molecule type" value="Genomic_DNA"/>
</dbReference>
<organism evidence="1 2">
    <name type="scientific">Caligus rogercresseyi</name>
    <name type="common">Sea louse</name>
    <dbReference type="NCBI Taxonomy" id="217165"/>
    <lineage>
        <taxon>Eukaryota</taxon>
        <taxon>Metazoa</taxon>
        <taxon>Ecdysozoa</taxon>
        <taxon>Arthropoda</taxon>
        <taxon>Crustacea</taxon>
        <taxon>Multicrustacea</taxon>
        <taxon>Hexanauplia</taxon>
        <taxon>Copepoda</taxon>
        <taxon>Siphonostomatoida</taxon>
        <taxon>Caligidae</taxon>
        <taxon>Caligus</taxon>
    </lineage>
</organism>
<name>A0A7T8K972_CALRO</name>
<gene>
    <name evidence="1" type="ORF">FKW44_012959</name>
</gene>
<keyword evidence="2" id="KW-1185">Reference proteome</keyword>
<feature type="non-terminal residue" evidence="1">
    <location>
        <position position="1"/>
    </location>
</feature>
<dbReference type="AlphaFoldDB" id="A0A7T8K972"/>
<dbReference type="Proteomes" id="UP000595437">
    <property type="component" value="Chromosome 8"/>
</dbReference>
<proteinExistence type="predicted"/>
<accession>A0A7T8K972</accession>
<evidence type="ECO:0000313" key="1">
    <source>
        <dbReference type="EMBL" id="QQP51552.1"/>
    </source>
</evidence>
<evidence type="ECO:0000313" key="2">
    <source>
        <dbReference type="Proteomes" id="UP000595437"/>
    </source>
</evidence>
<protein>
    <submittedName>
        <fullName evidence="1">Uncharacterized protein</fullName>
    </submittedName>
</protein>
<reference evidence="2" key="1">
    <citation type="submission" date="2021-01" db="EMBL/GenBank/DDBJ databases">
        <title>Caligus Genome Assembly.</title>
        <authorList>
            <person name="Gallardo-Escarate C."/>
        </authorList>
    </citation>
    <scope>NUCLEOTIDE SEQUENCE [LARGE SCALE GENOMIC DNA]</scope>
</reference>